<name>A0ACB9KWF9_BAUVA</name>
<comment type="caution">
    <text evidence="1">The sequence shown here is derived from an EMBL/GenBank/DDBJ whole genome shotgun (WGS) entry which is preliminary data.</text>
</comment>
<organism evidence="1 2">
    <name type="scientific">Bauhinia variegata</name>
    <name type="common">Purple orchid tree</name>
    <name type="synonym">Phanera variegata</name>
    <dbReference type="NCBI Taxonomy" id="167791"/>
    <lineage>
        <taxon>Eukaryota</taxon>
        <taxon>Viridiplantae</taxon>
        <taxon>Streptophyta</taxon>
        <taxon>Embryophyta</taxon>
        <taxon>Tracheophyta</taxon>
        <taxon>Spermatophyta</taxon>
        <taxon>Magnoliopsida</taxon>
        <taxon>eudicotyledons</taxon>
        <taxon>Gunneridae</taxon>
        <taxon>Pentapetalae</taxon>
        <taxon>rosids</taxon>
        <taxon>fabids</taxon>
        <taxon>Fabales</taxon>
        <taxon>Fabaceae</taxon>
        <taxon>Cercidoideae</taxon>
        <taxon>Cercideae</taxon>
        <taxon>Bauhiniinae</taxon>
        <taxon>Bauhinia</taxon>
    </lineage>
</organism>
<protein>
    <submittedName>
        <fullName evidence="1">Uncharacterized protein</fullName>
    </submittedName>
</protein>
<keyword evidence="2" id="KW-1185">Reference proteome</keyword>
<dbReference type="Proteomes" id="UP000828941">
    <property type="component" value="Chromosome 13"/>
</dbReference>
<evidence type="ECO:0000313" key="1">
    <source>
        <dbReference type="EMBL" id="KAI4301697.1"/>
    </source>
</evidence>
<sequence length="305" mass="34459">MQRKFPESGNKASDSLVPSNANAIVSTISPHAKQCSFDDSENFYEKLNEFLESSGFSLVFDFRPQVLDLYLLYLEVNRRGGYHQVSKDGKWDELVSALKLESENNAKLPTQLEKLYANLLYKIVEEYCNGSPKKLAGAHEISGLQTHTRHSTKKRRNSNQDTIVGSSEHTLLLLPSETNKREGPPIKPRNCYQIFLRNECTNLNGKGKLSRAMATAKWKNMSAIERQEYVQLSILDKERYIEEMEAFKLQNTTAGKERGINGDGDYRVTQPDAESTLLVPNNSALMDLALIKALKPPGDSFDWYG</sequence>
<accession>A0ACB9KWF9</accession>
<evidence type="ECO:0000313" key="2">
    <source>
        <dbReference type="Proteomes" id="UP000828941"/>
    </source>
</evidence>
<gene>
    <name evidence="1" type="ORF">L6164_034948</name>
</gene>
<reference evidence="1 2" key="1">
    <citation type="journal article" date="2022" name="DNA Res.">
        <title>Chromosomal-level genome assembly of the orchid tree Bauhinia variegata (Leguminosae; Cercidoideae) supports the allotetraploid origin hypothesis of Bauhinia.</title>
        <authorList>
            <person name="Zhong Y."/>
            <person name="Chen Y."/>
            <person name="Zheng D."/>
            <person name="Pang J."/>
            <person name="Liu Y."/>
            <person name="Luo S."/>
            <person name="Meng S."/>
            <person name="Qian L."/>
            <person name="Wei D."/>
            <person name="Dai S."/>
            <person name="Zhou R."/>
        </authorList>
    </citation>
    <scope>NUCLEOTIDE SEQUENCE [LARGE SCALE GENOMIC DNA]</scope>
    <source>
        <strain evidence="1">BV-YZ2020</strain>
    </source>
</reference>
<dbReference type="EMBL" id="CM039438">
    <property type="protein sequence ID" value="KAI4301697.1"/>
    <property type="molecule type" value="Genomic_DNA"/>
</dbReference>
<proteinExistence type="predicted"/>